<gene>
    <name evidence="1" type="ORF">QMA06_08860</name>
</gene>
<accession>A0ABT7ZV00</accession>
<reference evidence="1 2" key="1">
    <citation type="journal article" date="2023" name="Int. J. Syst. Evol. Microbiol.">
        <title>Winogradskyella bathintestinalis sp. nov., isolated from the intestine of the deep-sea loosejaw dragonfish, Malacosteus niger.</title>
        <authorList>
            <person name="Uniacke-Lowe S."/>
            <person name="Johnson C.N."/>
            <person name="Stanton C."/>
            <person name="Hill C."/>
            <person name="Ross P."/>
        </authorList>
    </citation>
    <scope>NUCLEOTIDE SEQUENCE [LARGE SCALE GENOMIC DNA]</scope>
    <source>
        <strain evidence="1 2">APC 3343</strain>
    </source>
</reference>
<proteinExistence type="predicted"/>
<organism evidence="1 2">
    <name type="scientific">Winogradskyella bathintestinalis</name>
    <dbReference type="NCBI Taxonomy" id="3035208"/>
    <lineage>
        <taxon>Bacteria</taxon>
        <taxon>Pseudomonadati</taxon>
        <taxon>Bacteroidota</taxon>
        <taxon>Flavobacteriia</taxon>
        <taxon>Flavobacteriales</taxon>
        <taxon>Flavobacteriaceae</taxon>
        <taxon>Winogradskyella</taxon>
    </lineage>
</organism>
<dbReference type="RefSeq" id="WP_290206476.1">
    <property type="nucleotide sequence ID" value="NZ_JASDDK010000002.1"/>
</dbReference>
<keyword evidence="2" id="KW-1185">Reference proteome</keyword>
<protein>
    <submittedName>
        <fullName evidence="1">Uncharacterized protein</fullName>
    </submittedName>
</protein>
<dbReference type="EMBL" id="JASDDK010000002">
    <property type="protein sequence ID" value="MDN3492830.1"/>
    <property type="molecule type" value="Genomic_DNA"/>
</dbReference>
<comment type="caution">
    <text evidence="1">The sequence shown here is derived from an EMBL/GenBank/DDBJ whole genome shotgun (WGS) entry which is preliminary data.</text>
</comment>
<evidence type="ECO:0000313" key="2">
    <source>
        <dbReference type="Proteomes" id="UP001231197"/>
    </source>
</evidence>
<evidence type="ECO:0000313" key="1">
    <source>
        <dbReference type="EMBL" id="MDN3492830.1"/>
    </source>
</evidence>
<dbReference type="Proteomes" id="UP001231197">
    <property type="component" value="Unassembled WGS sequence"/>
</dbReference>
<name>A0ABT7ZV00_9FLAO</name>
<sequence>MNIVSAHTIETQRRLFIEKDIREVRTWIDNLEYYNTELEDFKIVEKQLIRNSTIATNILMIRRKNILNMAALCKYEQALKVEYEYGKVDYNANRAKVHETKRANYLKFLEEYILLNKQFFNSLKNLQRKF</sequence>